<gene>
    <name evidence="1" type="ORF">LPTSP4_36650</name>
</gene>
<sequence>MILFILTIGLFITDYLHQEYKNKDHIEENYIYSPNKQSLLKTKFIDEGGLGSSSSIILYKNLNSFFKQEIEFCYNKPNENIKWNNDDEFKLDEILVEIKRINFVLPRLKSGKCIDQLD</sequence>
<accession>A0A2P2E5I1</accession>
<keyword evidence="2" id="KW-1185">Reference proteome</keyword>
<protein>
    <submittedName>
        <fullName evidence="1">Uncharacterized protein</fullName>
    </submittedName>
</protein>
<evidence type="ECO:0000313" key="1">
    <source>
        <dbReference type="EMBL" id="GBF52127.1"/>
    </source>
</evidence>
<dbReference type="EMBL" id="BFBB01000014">
    <property type="protein sequence ID" value="GBF52127.1"/>
    <property type="molecule type" value="Genomic_DNA"/>
</dbReference>
<reference evidence="1 2" key="1">
    <citation type="submission" date="2018-02" db="EMBL/GenBank/DDBJ databases">
        <title>Novel Leptospira species isolated from soil and water in Japan.</title>
        <authorList>
            <person name="Nakao R."/>
            <person name="Masuzawa T."/>
        </authorList>
    </citation>
    <scope>NUCLEOTIDE SEQUENCE [LARGE SCALE GENOMIC DNA]</scope>
    <source>
        <strain evidence="1 2">YH101</strain>
    </source>
</reference>
<name>A0A2P2E5I1_9LEPT</name>
<dbReference type="AlphaFoldDB" id="A0A2P2E5I1"/>
<proteinExistence type="predicted"/>
<comment type="caution">
    <text evidence="1">The sequence shown here is derived from an EMBL/GenBank/DDBJ whole genome shotgun (WGS) entry which is preliminary data.</text>
</comment>
<dbReference type="Proteomes" id="UP000245133">
    <property type="component" value="Unassembled WGS sequence"/>
</dbReference>
<organism evidence="1 2">
    <name type="scientific">Leptospira ryugenii</name>
    <dbReference type="NCBI Taxonomy" id="1917863"/>
    <lineage>
        <taxon>Bacteria</taxon>
        <taxon>Pseudomonadati</taxon>
        <taxon>Spirochaetota</taxon>
        <taxon>Spirochaetia</taxon>
        <taxon>Leptospirales</taxon>
        <taxon>Leptospiraceae</taxon>
        <taxon>Leptospira</taxon>
    </lineage>
</organism>
<evidence type="ECO:0000313" key="2">
    <source>
        <dbReference type="Proteomes" id="UP000245133"/>
    </source>
</evidence>